<dbReference type="AlphaFoldDB" id="A0A060HZK8"/>
<name>A0A060HZK8_RHIET</name>
<evidence type="ECO:0000313" key="2">
    <source>
        <dbReference type="Proteomes" id="UP000027180"/>
    </source>
</evidence>
<reference evidence="1 2" key="1">
    <citation type="submission" date="2013-12" db="EMBL/GenBank/DDBJ databases">
        <title>Complete genome sequence of Rhizobium etli bv. mimosae IE4771.</title>
        <authorList>
            <person name="Bustos P."/>
            <person name="Santamaria R.I."/>
            <person name="Lozano L."/>
            <person name="Ormeno-Orrillo E."/>
            <person name="Rogel M.A."/>
            <person name="Romero D."/>
            <person name="Cevallos M.A."/>
            <person name="Martinez-Romero E."/>
            <person name="Gonzalez V."/>
        </authorList>
    </citation>
    <scope>NUCLEOTIDE SEQUENCE [LARGE SCALE GENOMIC DNA]</scope>
    <source>
        <strain evidence="1 2">IE4771</strain>
    </source>
</reference>
<accession>A0A060HZK8</accession>
<organism evidence="1 2">
    <name type="scientific">Rhizobium etli bv. mimosae str. IE4771</name>
    <dbReference type="NCBI Taxonomy" id="1432050"/>
    <lineage>
        <taxon>Bacteria</taxon>
        <taxon>Pseudomonadati</taxon>
        <taxon>Pseudomonadota</taxon>
        <taxon>Alphaproteobacteria</taxon>
        <taxon>Hyphomicrobiales</taxon>
        <taxon>Rhizobiaceae</taxon>
        <taxon>Rhizobium/Agrobacterium group</taxon>
        <taxon>Rhizobium</taxon>
    </lineage>
</organism>
<protein>
    <submittedName>
        <fullName evidence="1">Uncharacterized protein</fullName>
    </submittedName>
</protein>
<evidence type="ECO:0000313" key="1">
    <source>
        <dbReference type="EMBL" id="AIC27007.1"/>
    </source>
</evidence>
<proteinExistence type="predicted"/>
<gene>
    <name evidence="1" type="ORF">IE4771_CH01883</name>
</gene>
<sequence>MTIGKNTRCWSCVPCRSAYISKRKRFRSKSGKRLPLFLGSSLTDRGGMGEVDMKRFRAFLAAGTITLAALASACSTPPNSYGSASGYQPGDSMNRACADGFRPGNGRSCSY</sequence>
<dbReference type="HOGENOM" id="CLU_2156304_0_0_5"/>
<dbReference type="Proteomes" id="UP000027180">
    <property type="component" value="Chromosome"/>
</dbReference>
<dbReference type="EMBL" id="CP006986">
    <property type="protein sequence ID" value="AIC27007.1"/>
    <property type="molecule type" value="Genomic_DNA"/>
</dbReference>
<dbReference type="KEGG" id="rei:IE4771_CH01883"/>